<dbReference type="SUPFAM" id="SSF55961">
    <property type="entry name" value="Bet v1-like"/>
    <property type="match status" value="2"/>
</dbReference>
<dbReference type="Proteomes" id="UP000035016">
    <property type="component" value="Chromosome Chromosome"/>
</dbReference>
<gene>
    <name evidence="2" type="primary">sle_03410</name>
</gene>
<reference evidence="2 3" key="1">
    <citation type="submission" date="2015-02" db="EMBL/GenBank/DDBJ databases">
        <authorList>
            <person name="Gomez-Escribano P.J."/>
        </authorList>
    </citation>
    <scope>NUCLEOTIDE SEQUENCE [LARGE SCALE GENOMIC DNA]</scope>
    <source>
        <strain evidence="3">C34 (DSM 42122 / NRRL B-24963)</strain>
    </source>
</reference>
<dbReference type="InterPro" id="IPR005031">
    <property type="entry name" value="COQ10_START"/>
</dbReference>
<accession>A0A0F7VNI8</accession>
<dbReference type="CDD" id="cd08861">
    <property type="entry name" value="OtcD1_ARO-CYC_like"/>
    <property type="match status" value="1"/>
</dbReference>
<protein>
    <submittedName>
        <fullName evidence="2">Granaticin polyketide synthase bifunctional cyclase/dehydratase</fullName>
    </submittedName>
</protein>
<dbReference type="Gene3D" id="3.30.530.20">
    <property type="match status" value="2"/>
</dbReference>
<sequence length="321" mass="35856">MVLVPGERVRRLSHAVDVAAPAGVVYGLIADAERWPLYFPPNVYVERLDFDGVRERLRMWCLADGQVKSWTSGRIQDSAQRRISFHQDQIMAPAESMGGVWSVQPLGPDRCRLTVEHEFTAVGDRPEDVAWLEQATIANAHSDLRSLRFLAERWARLDELVLSFEESVRVKGPAELVYGFLYEVADWPGQVPHVRRVDLAEPQVGVQKVIMSLAAADGGTHTVESVRVCFPHAGRIVHKDTATRKLVAAHCGEWSLVPDERGVTVVSQHHVVLREKDIARTLGAGATLEDARHHVRAQLGYESLQTLRLARQHAESAVRVL</sequence>
<proteinExistence type="predicted"/>
<dbReference type="EMBL" id="LN831790">
    <property type="protein sequence ID" value="CQR59803.1"/>
    <property type="molecule type" value="Genomic_DNA"/>
</dbReference>
<dbReference type="KEGG" id="sle:sle_03410"/>
<dbReference type="AlphaFoldDB" id="A0A0F7VNI8"/>
<dbReference type="Pfam" id="PF03364">
    <property type="entry name" value="Polyketide_cyc"/>
    <property type="match status" value="1"/>
</dbReference>
<evidence type="ECO:0000313" key="3">
    <source>
        <dbReference type="Proteomes" id="UP000035016"/>
    </source>
</evidence>
<dbReference type="InterPro" id="IPR023393">
    <property type="entry name" value="START-like_dom_sf"/>
</dbReference>
<feature type="domain" description="Coenzyme Q-binding protein COQ10 START" evidence="1">
    <location>
        <begin position="18"/>
        <end position="130"/>
    </location>
</feature>
<name>A0A0F7VNI8_STRLW</name>
<evidence type="ECO:0000259" key="1">
    <source>
        <dbReference type="Pfam" id="PF03364"/>
    </source>
</evidence>
<evidence type="ECO:0000313" key="2">
    <source>
        <dbReference type="EMBL" id="CQR59803.1"/>
    </source>
</evidence>
<organism evidence="2 3">
    <name type="scientific">Streptomyces leeuwenhoekii</name>
    <dbReference type="NCBI Taxonomy" id="1437453"/>
    <lineage>
        <taxon>Bacteria</taxon>
        <taxon>Bacillati</taxon>
        <taxon>Actinomycetota</taxon>
        <taxon>Actinomycetes</taxon>
        <taxon>Kitasatosporales</taxon>
        <taxon>Streptomycetaceae</taxon>
        <taxon>Streptomyces</taxon>
    </lineage>
</organism>